<proteinExistence type="predicted"/>
<dbReference type="SUPFAM" id="SSF56219">
    <property type="entry name" value="DNase I-like"/>
    <property type="match status" value="1"/>
</dbReference>
<dbReference type="InterPro" id="IPR005135">
    <property type="entry name" value="Endo/exonuclease/phosphatase"/>
</dbReference>
<dbReference type="PANTHER" id="PTHR47510">
    <property type="entry name" value="REVERSE TRANSCRIPTASE DOMAIN-CONTAINING PROTEIN"/>
    <property type="match status" value="1"/>
</dbReference>
<dbReference type="Pfam" id="PF14529">
    <property type="entry name" value="Exo_endo_phos_2"/>
    <property type="match status" value="1"/>
</dbReference>
<evidence type="ECO:0000313" key="3">
    <source>
        <dbReference type="Proteomes" id="UP001168821"/>
    </source>
</evidence>
<dbReference type="InterPro" id="IPR043502">
    <property type="entry name" value="DNA/RNA_pol_sf"/>
</dbReference>
<feature type="domain" description="Reverse transcriptase" evidence="1">
    <location>
        <begin position="485"/>
        <end position="746"/>
    </location>
</feature>
<dbReference type="InterPro" id="IPR000477">
    <property type="entry name" value="RT_dom"/>
</dbReference>
<dbReference type="SUPFAM" id="SSF56672">
    <property type="entry name" value="DNA/RNA polymerases"/>
    <property type="match status" value="1"/>
</dbReference>
<dbReference type="PRINTS" id="PR01345">
    <property type="entry name" value="CERVTRCPTASE"/>
</dbReference>
<dbReference type="GO" id="GO:0071897">
    <property type="term" value="P:DNA biosynthetic process"/>
    <property type="evidence" value="ECO:0007669"/>
    <property type="project" value="UniProtKB-ARBA"/>
</dbReference>
<dbReference type="PANTHER" id="PTHR47510:SF3">
    <property type="entry name" value="ENDO_EXONUCLEASE_PHOSPHATASE DOMAIN-CONTAINING PROTEIN"/>
    <property type="match status" value="1"/>
</dbReference>
<accession>A0AA38HYL0</accession>
<evidence type="ECO:0000259" key="1">
    <source>
        <dbReference type="PROSITE" id="PS50878"/>
    </source>
</evidence>
<dbReference type="InterPro" id="IPR036691">
    <property type="entry name" value="Endo/exonu/phosph_ase_sf"/>
</dbReference>
<dbReference type="EMBL" id="JALNTZ010000007">
    <property type="protein sequence ID" value="KAJ3646036.1"/>
    <property type="molecule type" value="Genomic_DNA"/>
</dbReference>
<dbReference type="PROSITE" id="PS50878">
    <property type="entry name" value="RT_POL"/>
    <property type="match status" value="1"/>
</dbReference>
<evidence type="ECO:0000313" key="2">
    <source>
        <dbReference type="EMBL" id="KAJ3646036.1"/>
    </source>
</evidence>
<comment type="caution">
    <text evidence="2">The sequence shown here is derived from an EMBL/GenBank/DDBJ whole genome shotgun (WGS) entry which is preliminary data.</text>
</comment>
<name>A0AA38HYL0_9CUCU</name>
<sequence>MDATEPSASLFLCPLMYCNTASLYAKFNEFSAFVLVNKPSIILVSETWLNPKLPVALISLSGYHLFRKDRQFSRGGGVCIYVSDHVMSNFTITIIDTPTLNIESLVIKLSNRSLTLALGCIYRAPSTDFVSDSKLFDIISNLANDYTNLLIFGDFNMPDLSWPLATLVSSNPSYQLLLDVLNDSHLCQLVTQPTRYRVNQQPSVLDLIISSSPDLLSNLEFTSPIGKSDHVTIMANLQVSFPTHNRIISFTRSITNYRMLENDLVETNWGALLMHDTVEENWEVFKSHLLELSSQNSVSRTFTQSAKKPWINHQILQMVRRKKILWRTYKRTGNEMDYAAHRTFSNLLASKIKDSKVAYEARLANSKNPKCFYKYIRDTLGGSVRTPQIQNSVGTLITENEDIANVFADSFANQFTIEPLYSPPDIATPQCSVSLSSVDFIEDEIRVKLQKLKKTKSPGPDEISAAILSECASALASPLSLLMRQSLNSGEVPEDWRVATVKPIFKKGNKLDAGNYRPISLTSTVGKVMESIINDRMMEFLLDNKVIPSQQHGFIPGRSVSSNLLCSLNDWSRELDNGNPVDVIYFDFSKAFDKVPTRRLLHKLESVGIRGSLLRWIQGFLSYRTFRVKIGSSFSSQREVLSGVPQGSVLGPLLFTIYTADLARVIKCPFTLFADDLKVYNTCVNCDLINADVNTVSKWAHEWLLPLNRDKCCILHLGSNNPKLKYYLESHLLKDVDSQVDLGITITSDLSWSAHILSVVKKANTVVYLMQKVFSNASPATIAKLHKSYVRPLLEYGNAVWHPVLIRDKQAIESVQRRITRIPFSFRRPKYEDRLKIMMLPTMEYRKIRGDAITTFKAVSNVGSPIRLLFSISVDFRTRGHLFKLQKENFRTRSRQFFLPNRIFNTWNSTPSHIVQSTSVANFKIAFDAFQTDHFSV</sequence>
<protein>
    <recommendedName>
        <fullName evidence="1">Reverse transcriptase domain-containing protein</fullName>
    </recommendedName>
</protein>
<dbReference type="AlphaFoldDB" id="A0AA38HYL0"/>
<dbReference type="Gene3D" id="3.60.10.10">
    <property type="entry name" value="Endonuclease/exonuclease/phosphatase"/>
    <property type="match status" value="1"/>
</dbReference>
<keyword evidence="3" id="KW-1185">Reference proteome</keyword>
<dbReference type="GO" id="GO:0003824">
    <property type="term" value="F:catalytic activity"/>
    <property type="evidence" value="ECO:0007669"/>
    <property type="project" value="InterPro"/>
</dbReference>
<dbReference type="Pfam" id="PF00078">
    <property type="entry name" value="RVT_1"/>
    <property type="match status" value="1"/>
</dbReference>
<organism evidence="2 3">
    <name type="scientific">Zophobas morio</name>
    <dbReference type="NCBI Taxonomy" id="2755281"/>
    <lineage>
        <taxon>Eukaryota</taxon>
        <taxon>Metazoa</taxon>
        <taxon>Ecdysozoa</taxon>
        <taxon>Arthropoda</taxon>
        <taxon>Hexapoda</taxon>
        <taxon>Insecta</taxon>
        <taxon>Pterygota</taxon>
        <taxon>Neoptera</taxon>
        <taxon>Endopterygota</taxon>
        <taxon>Coleoptera</taxon>
        <taxon>Polyphaga</taxon>
        <taxon>Cucujiformia</taxon>
        <taxon>Tenebrionidae</taxon>
        <taxon>Zophobas</taxon>
    </lineage>
</organism>
<dbReference type="CDD" id="cd01650">
    <property type="entry name" value="RT_nLTR_like"/>
    <property type="match status" value="1"/>
</dbReference>
<dbReference type="Proteomes" id="UP001168821">
    <property type="component" value="Unassembled WGS sequence"/>
</dbReference>
<gene>
    <name evidence="2" type="ORF">Zmor_023647</name>
</gene>
<reference evidence="2" key="1">
    <citation type="journal article" date="2023" name="G3 (Bethesda)">
        <title>Whole genome assemblies of Zophobas morio and Tenebrio molitor.</title>
        <authorList>
            <person name="Kaur S."/>
            <person name="Stinson S.A."/>
            <person name="diCenzo G.C."/>
        </authorList>
    </citation>
    <scope>NUCLEOTIDE SEQUENCE</scope>
    <source>
        <strain evidence="2">QUZm001</strain>
    </source>
</reference>